<dbReference type="PROSITE" id="PS00474">
    <property type="entry name" value="RIBOSOMAL_L3"/>
    <property type="match status" value="1"/>
</dbReference>
<comment type="function">
    <text evidence="7 9">One of the primary rRNA binding proteins, it binds directly near the 3'-end of the 23S rRNA, where it nucleates assembly of the 50S subunit.</text>
</comment>
<reference evidence="11" key="1">
    <citation type="submission" date="2021-02" db="EMBL/GenBank/DDBJ databases">
        <title>The CRISPR/cas machinery reduction and long-range gene transfer in the hot spring cyanobacterium Synechococcus.</title>
        <authorList>
            <person name="Dvorak P."/>
            <person name="Jahodarova E."/>
            <person name="Hasler P."/>
            <person name="Poulickova A."/>
        </authorList>
    </citation>
    <scope>NUCLEOTIDE SEQUENCE</scope>
    <source>
        <strain evidence="11">Rupite</strain>
    </source>
</reference>
<gene>
    <name evidence="7" type="primary">rplC</name>
    <name evidence="7" type="synonym">rpl3</name>
    <name evidence="11" type="ORF">JX360_07790</name>
</gene>
<dbReference type="RefSeq" id="WP_244350087.1">
    <property type="nucleotide sequence ID" value="NZ_JAFIRA010000016.1"/>
</dbReference>
<name>A0ABT0CAJ5_THEVL</name>
<keyword evidence="3 7" id="KW-0694">RNA-binding</keyword>
<dbReference type="Gene3D" id="3.30.160.810">
    <property type="match status" value="1"/>
</dbReference>
<evidence type="ECO:0000256" key="7">
    <source>
        <dbReference type="HAMAP-Rule" id="MF_01325"/>
    </source>
</evidence>
<sequence>MVLGILGRKVGMTQIFSPEGLAIPVTVVQAGPCTVTQIKTQATDGYNALQVGYLPTAEKHLTQPQRGHLNKAGVSQMLRHLREFRVEQPERYQLGQSLTVEMFTPGQLLDVAGTSIGRGFAGNQKRHHFGRGPMSHGSKNHREPGSIGAGTTPGRVFPGLRMAGRLGATRVTTRKLQLVQVDVERDLLLIKGCVPGVEGGLLEITPAKQVGNKR</sequence>
<dbReference type="SUPFAM" id="SSF50447">
    <property type="entry name" value="Translation proteins"/>
    <property type="match status" value="1"/>
</dbReference>
<protein>
    <recommendedName>
        <fullName evidence="6 7">Large ribosomal subunit protein uL3</fullName>
    </recommendedName>
</protein>
<evidence type="ECO:0000256" key="9">
    <source>
        <dbReference type="RuleBase" id="RU003906"/>
    </source>
</evidence>
<keyword evidence="2 7" id="KW-0699">rRNA-binding</keyword>
<accession>A0ABT0CAJ5</accession>
<evidence type="ECO:0000256" key="2">
    <source>
        <dbReference type="ARBA" id="ARBA00022730"/>
    </source>
</evidence>
<dbReference type="InterPro" id="IPR000597">
    <property type="entry name" value="Ribosomal_uL3"/>
</dbReference>
<evidence type="ECO:0000256" key="6">
    <source>
        <dbReference type="ARBA" id="ARBA00035243"/>
    </source>
</evidence>
<evidence type="ECO:0000256" key="10">
    <source>
        <dbReference type="SAM" id="MobiDB-lite"/>
    </source>
</evidence>
<evidence type="ECO:0000256" key="5">
    <source>
        <dbReference type="ARBA" id="ARBA00023274"/>
    </source>
</evidence>
<dbReference type="HAMAP" id="MF_01325_B">
    <property type="entry name" value="Ribosomal_uL3_B"/>
    <property type="match status" value="1"/>
</dbReference>
<evidence type="ECO:0000313" key="11">
    <source>
        <dbReference type="EMBL" id="MCJ2542808.1"/>
    </source>
</evidence>
<dbReference type="NCBIfam" id="TIGR03625">
    <property type="entry name" value="L3_bact"/>
    <property type="match status" value="1"/>
</dbReference>
<dbReference type="PANTHER" id="PTHR11229">
    <property type="entry name" value="50S RIBOSOMAL PROTEIN L3"/>
    <property type="match status" value="1"/>
</dbReference>
<comment type="similarity">
    <text evidence="1 7 8">Belongs to the universal ribosomal protein uL3 family.</text>
</comment>
<proteinExistence type="inferred from homology"/>
<keyword evidence="5 7" id="KW-0687">Ribonucleoprotein</keyword>
<evidence type="ECO:0000313" key="12">
    <source>
        <dbReference type="Proteomes" id="UP000830835"/>
    </source>
</evidence>
<dbReference type="Gene3D" id="2.40.30.10">
    <property type="entry name" value="Translation factors"/>
    <property type="match status" value="1"/>
</dbReference>
<dbReference type="Pfam" id="PF00297">
    <property type="entry name" value="Ribosomal_L3"/>
    <property type="match status" value="1"/>
</dbReference>
<dbReference type="Proteomes" id="UP000830835">
    <property type="component" value="Unassembled WGS sequence"/>
</dbReference>
<dbReference type="InterPro" id="IPR009000">
    <property type="entry name" value="Transl_B-barrel_sf"/>
</dbReference>
<evidence type="ECO:0000256" key="8">
    <source>
        <dbReference type="RuleBase" id="RU003905"/>
    </source>
</evidence>
<dbReference type="EMBL" id="JAFIRA010000016">
    <property type="protein sequence ID" value="MCJ2542808.1"/>
    <property type="molecule type" value="Genomic_DNA"/>
</dbReference>
<comment type="subunit">
    <text evidence="7 9">Part of the 50S ribosomal subunit. Forms a cluster with proteins L14 and L19.</text>
</comment>
<evidence type="ECO:0000256" key="1">
    <source>
        <dbReference type="ARBA" id="ARBA00006540"/>
    </source>
</evidence>
<keyword evidence="12" id="KW-1185">Reference proteome</keyword>
<evidence type="ECO:0000256" key="4">
    <source>
        <dbReference type="ARBA" id="ARBA00022980"/>
    </source>
</evidence>
<dbReference type="GO" id="GO:0005840">
    <property type="term" value="C:ribosome"/>
    <property type="evidence" value="ECO:0007669"/>
    <property type="project" value="UniProtKB-KW"/>
</dbReference>
<comment type="caution">
    <text evidence="11">The sequence shown here is derived from an EMBL/GenBank/DDBJ whole genome shotgun (WGS) entry which is preliminary data.</text>
</comment>
<dbReference type="PANTHER" id="PTHR11229:SF16">
    <property type="entry name" value="LARGE RIBOSOMAL SUBUNIT PROTEIN UL3C"/>
    <property type="match status" value="1"/>
</dbReference>
<keyword evidence="4 7" id="KW-0689">Ribosomal protein</keyword>
<evidence type="ECO:0000256" key="3">
    <source>
        <dbReference type="ARBA" id="ARBA00022884"/>
    </source>
</evidence>
<feature type="region of interest" description="Disordered" evidence="10">
    <location>
        <begin position="129"/>
        <end position="156"/>
    </location>
</feature>
<dbReference type="InterPro" id="IPR019927">
    <property type="entry name" value="Ribosomal_uL3_bac/org-type"/>
</dbReference>
<dbReference type="InterPro" id="IPR019926">
    <property type="entry name" value="Ribosomal_uL3_CS"/>
</dbReference>
<organism evidence="11 12">
    <name type="scientific">Thermostichus vulcanus str. 'Rupite'</name>
    <dbReference type="NCBI Taxonomy" id="2813851"/>
    <lineage>
        <taxon>Bacteria</taxon>
        <taxon>Bacillati</taxon>
        <taxon>Cyanobacteriota</taxon>
        <taxon>Cyanophyceae</taxon>
        <taxon>Thermostichales</taxon>
        <taxon>Thermostichaceae</taxon>
        <taxon>Thermostichus</taxon>
    </lineage>
</organism>